<dbReference type="NCBIfam" id="NF004612">
    <property type="entry name" value="PRK05943.1"/>
    <property type="match status" value="1"/>
</dbReference>
<dbReference type="NCBIfam" id="TIGR00731">
    <property type="entry name" value="bL25_bact_ctc"/>
    <property type="match status" value="1"/>
</dbReference>
<dbReference type="AlphaFoldDB" id="A0A1Y5HUJ0"/>
<keyword evidence="4 5" id="KW-0687">Ribonucleoprotein</keyword>
<dbReference type="InterPro" id="IPR037121">
    <property type="entry name" value="Ribosomal_bL25_C"/>
</dbReference>
<name>A0A1Y5HUJ0_OLEAN</name>
<dbReference type="Proteomes" id="UP000227088">
    <property type="component" value="Unassembled WGS sequence"/>
</dbReference>
<keyword evidence="2 5" id="KW-0694">RNA-binding</keyword>
<dbReference type="PANTHER" id="PTHR33284:SF1">
    <property type="entry name" value="RIBOSOMAL PROTEIN L25_GLN-TRNA SYNTHETASE, ANTI-CODON-BINDING DOMAIN-CONTAINING PROTEIN"/>
    <property type="match status" value="1"/>
</dbReference>
<dbReference type="Gene3D" id="2.40.240.10">
    <property type="entry name" value="Ribosomal Protein L25, Chain P"/>
    <property type="match status" value="1"/>
</dbReference>
<evidence type="ECO:0000313" key="8">
    <source>
        <dbReference type="EMBL" id="OUS40986.1"/>
    </source>
</evidence>
<gene>
    <name evidence="5" type="primary">rplY</name>
    <name evidence="5" type="synonym">ctc</name>
    <name evidence="8" type="ORF">A9R00_03240</name>
</gene>
<dbReference type="InterPro" id="IPR001021">
    <property type="entry name" value="Ribosomal_bL25_long"/>
</dbReference>
<evidence type="ECO:0000256" key="3">
    <source>
        <dbReference type="ARBA" id="ARBA00022980"/>
    </source>
</evidence>
<comment type="subunit">
    <text evidence="5">Part of the 50S ribosomal subunit; part of the 5S rRNA/L5/L18/L25 subcomplex. Contacts the 5S rRNA. Binds to the 5S rRNA independently of L5 and L18.</text>
</comment>
<accession>A0A1Y5HUJ0</accession>
<comment type="similarity">
    <text evidence="5">Belongs to the bacterial ribosomal protein bL25 family. CTC subfamily.</text>
</comment>
<reference evidence="9" key="1">
    <citation type="journal article" date="2017" name="Proc. Natl. Acad. Sci. U.S.A.">
        <title>Simulation of Deepwater Horizon oil plume reveals substrate specialization within a complex community of hydrocarbon degraders.</title>
        <authorList>
            <person name="Hu P."/>
            <person name="Dubinsky E.A."/>
            <person name="Probst A.J."/>
            <person name="Wang J."/>
            <person name="Sieber C.M.K."/>
            <person name="Tom L.M."/>
            <person name="Gardinali P."/>
            <person name="Banfield J.F."/>
            <person name="Atlas R.M."/>
            <person name="Andersen G.L."/>
        </authorList>
    </citation>
    <scope>NUCLEOTIDE SEQUENCE [LARGE SCALE GENOMIC DNA]</scope>
</reference>
<dbReference type="NCBIfam" id="NF004128">
    <property type="entry name" value="PRK05618.1-2"/>
    <property type="match status" value="1"/>
</dbReference>
<evidence type="ECO:0000259" key="7">
    <source>
        <dbReference type="Pfam" id="PF14693"/>
    </source>
</evidence>
<dbReference type="InterPro" id="IPR020056">
    <property type="entry name" value="Rbsml_bL25/Gln-tRNA_synth_N"/>
</dbReference>
<dbReference type="GO" id="GO:0003735">
    <property type="term" value="F:structural constituent of ribosome"/>
    <property type="evidence" value="ECO:0007669"/>
    <property type="project" value="InterPro"/>
</dbReference>
<evidence type="ECO:0000256" key="2">
    <source>
        <dbReference type="ARBA" id="ARBA00022884"/>
    </source>
</evidence>
<dbReference type="GO" id="GO:0006412">
    <property type="term" value="P:translation"/>
    <property type="evidence" value="ECO:0007669"/>
    <property type="project" value="UniProtKB-UniRule"/>
</dbReference>
<dbReference type="GO" id="GO:0022625">
    <property type="term" value="C:cytosolic large ribosomal subunit"/>
    <property type="evidence" value="ECO:0007669"/>
    <property type="project" value="TreeGrafter"/>
</dbReference>
<dbReference type="Gene3D" id="2.170.120.20">
    <property type="entry name" value="Ribosomal protein L25, beta domain"/>
    <property type="match status" value="1"/>
</dbReference>
<dbReference type="Pfam" id="PF01386">
    <property type="entry name" value="Ribosomal_L25p"/>
    <property type="match status" value="1"/>
</dbReference>
<evidence type="ECO:0000259" key="6">
    <source>
        <dbReference type="Pfam" id="PF01386"/>
    </source>
</evidence>
<dbReference type="InterPro" id="IPR020057">
    <property type="entry name" value="Ribosomal_bL25_b-dom"/>
</dbReference>
<comment type="function">
    <text evidence="5">This is one of the proteins that binds to the 5S RNA in the ribosome where it forms part of the central protuberance.</text>
</comment>
<dbReference type="EMBL" id="MABE01000185">
    <property type="protein sequence ID" value="OUS40986.1"/>
    <property type="molecule type" value="Genomic_DNA"/>
</dbReference>
<comment type="caution">
    <text evidence="8">The sequence shown here is derived from an EMBL/GenBank/DDBJ whole genome shotgun (WGS) entry which is preliminary data.</text>
</comment>
<dbReference type="CDD" id="cd00495">
    <property type="entry name" value="Ribosomal_L25_TL5_CTC"/>
    <property type="match status" value="1"/>
</dbReference>
<dbReference type="HAMAP" id="MF_01334">
    <property type="entry name" value="Ribosomal_bL25_CTC"/>
    <property type="match status" value="1"/>
</dbReference>
<sequence length="212" mass="22978">MSDLSLNVELREVVGKGASRRLRRLENLVPAIIYGGKSGGNARKPTNITLKANELKKALENEAYYSSIITLNIGEKTEQVVLKDMQRHPARDHVMHADFLRVSKSTILKSHLPVHFINEDICPAVKVGGAKINHQMTSIDVICAAGDLPQFIEIDLAEAEVGTTIHLSDVKFPKGVQSLALSHGPDHDTAVVSLFTPKGVAEDEEAGEAAAE</sequence>
<dbReference type="InterPro" id="IPR011035">
    <property type="entry name" value="Ribosomal_bL25/Gln-tRNA_synth"/>
</dbReference>
<dbReference type="Pfam" id="PF14693">
    <property type="entry name" value="Ribosomal_TL5_C"/>
    <property type="match status" value="1"/>
</dbReference>
<dbReference type="InterPro" id="IPR029751">
    <property type="entry name" value="Ribosomal_L25_dom"/>
</dbReference>
<dbReference type="InterPro" id="IPR020930">
    <property type="entry name" value="Ribosomal_uL5_bac-type"/>
</dbReference>
<protein>
    <recommendedName>
        <fullName evidence="5">Large ribosomal subunit protein bL25</fullName>
    </recommendedName>
    <alternativeName>
        <fullName evidence="5">General stress protein CTC</fullName>
    </alternativeName>
</protein>
<keyword evidence="3 5" id="KW-0689">Ribosomal protein</keyword>
<dbReference type="GO" id="GO:0008097">
    <property type="term" value="F:5S rRNA binding"/>
    <property type="evidence" value="ECO:0007669"/>
    <property type="project" value="InterPro"/>
</dbReference>
<evidence type="ECO:0000256" key="5">
    <source>
        <dbReference type="HAMAP-Rule" id="MF_01334"/>
    </source>
</evidence>
<organism evidence="8 9">
    <name type="scientific">Oleispira antarctica</name>
    <dbReference type="NCBI Taxonomy" id="188908"/>
    <lineage>
        <taxon>Bacteria</taxon>
        <taxon>Pseudomonadati</taxon>
        <taxon>Pseudomonadota</taxon>
        <taxon>Gammaproteobacteria</taxon>
        <taxon>Oceanospirillales</taxon>
        <taxon>Oceanospirillaceae</taxon>
        <taxon>Oleispira</taxon>
    </lineage>
</organism>
<dbReference type="SUPFAM" id="SSF50715">
    <property type="entry name" value="Ribosomal protein L25-like"/>
    <property type="match status" value="1"/>
</dbReference>
<evidence type="ECO:0000313" key="9">
    <source>
        <dbReference type="Proteomes" id="UP000227088"/>
    </source>
</evidence>
<feature type="domain" description="Large ribosomal subunit protein bL25 beta" evidence="7">
    <location>
        <begin position="109"/>
        <end position="196"/>
    </location>
</feature>
<evidence type="ECO:0000256" key="1">
    <source>
        <dbReference type="ARBA" id="ARBA00022730"/>
    </source>
</evidence>
<feature type="domain" description="Large ribosomal subunit protein bL25 L25" evidence="6">
    <location>
        <begin position="6"/>
        <end position="99"/>
    </location>
</feature>
<proteinExistence type="inferred from homology"/>
<keyword evidence="1 5" id="KW-0699">rRNA-binding</keyword>
<dbReference type="PANTHER" id="PTHR33284">
    <property type="entry name" value="RIBOSOMAL PROTEIN L25/GLN-TRNA SYNTHETASE, ANTI-CODON-BINDING DOMAIN-CONTAINING PROTEIN"/>
    <property type="match status" value="1"/>
</dbReference>
<dbReference type="NCBIfam" id="NF004130">
    <property type="entry name" value="PRK05618.1-5"/>
    <property type="match status" value="1"/>
</dbReference>
<evidence type="ECO:0000256" key="4">
    <source>
        <dbReference type="ARBA" id="ARBA00023274"/>
    </source>
</evidence>